<gene>
    <name evidence="1" type="ORF">HannXRQ_Chr14g0447711</name>
</gene>
<reference evidence="2" key="1">
    <citation type="journal article" date="2017" name="Nature">
        <title>The sunflower genome provides insights into oil metabolism, flowering and Asterid evolution.</title>
        <authorList>
            <person name="Badouin H."/>
            <person name="Gouzy J."/>
            <person name="Grassa C.J."/>
            <person name="Murat F."/>
            <person name="Staton S.E."/>
            <person name="Cottret L."/>
            <person name="Lelandais-Briere C."/>
            <person name="Owens G.L."/>
            <person name="Carrere S."/>
            <person name="Mayjonade B."/>
            <person name="Legrand L."/>
            <person name="Gill N."/>
            <person name="Kane N.C."/>
            <person name="Bowers J.E."/>
            <person name="Hubner S."/>
            <person name="Bellec A."/>
            <person name="Berard A."/>
            <person name="Berges H."/>
            <person name="Blanchet N."/>
            <person name="Boniface M.C."/>
            <person name="Brunel D."/>
            <person name="Catrice O."/>
            <person name="Chaidir N."/>
            <person name="Claudel C."/>
            <person name="Donnadieu C."/>
            <person name="Faraut T."/>
            <person name="Fievet G."/>
            <person name="Helmstetter N."/>
            <person name="King M."/>
            <person name="Knapp S.J."/>
            <person name="Lai Z."/>
            <person name="Le Paslier M.C."/>
            <person name="Lippi Y."/>
            <person name="Lorenzon L."/>
            <person name="Mandel J.R."/>
            <person name="Marage G."/>
            <person name="Marchand G."/>
            <person name="Marquand E."/>
            <person name="Bret-Mestries E."/>
            <person name="Morien E."/>
            <person name="Nambeesan S."/>
            <person name="Nguyen T."/>
            <person name="Pegot-Espagnet P."/>
            <person name="Pouilly N."/>
            <person name="Raftis F."/>
            <person name="Sallet E."/>
            <person name="Schiex T."/>
            <person name="Thomas J."/>
            <person name="Vandecasteele C."/>
            <person name="Vares D."/>
            <person name="Vear F."/>
            <person name="Vautrin S."/>
            <person name="Crespi M."/>
            <person name="Mangin B."/>
            <person name="Burke J.M."/>
            <person name="Salse J."/>
            <person name="Munos S."/>
            <person name="Vincourt P."/>
            <person name="Rieseberg L.H."/>
            <person name="Langlade N.B."/>
        </authorList>
    </citation>
    <scope>NUCLEOTIDE SEQUENCE [LARGE SCALE GENOMIC DNA]</scope>
    <source>
        <strain evidence="2">cv. SF193</strain>
    </source>
</reference>
<protein>
    <submittedName>
        <fullName evidence="1">Uncharacterized protein</fullName>
    </submittedName>
</protein>
<keyword evidence="2" id="KW-1185">Reference proteome</keyword>
<dbReference type="AlphaFoldDB" id="A0A251SIH0"/>
<proteinExistence type="predicted"/>
<organism evidence="1 2">
    <name type="scientific">Helianthus annuus</name>
    <name type="common">Common sunflower</name>
    <dbReference type="NCBI Taxonomy" id="4232"/>
    <lineage>
        <taxon>Eukaryota</taxon>
        <taxon>Viridiplantae</taxon>
        <taxon>Streptophyta</taxon>
        <taxon>Embryophyta</taxon>
        <taxon>Tracheophyta</taxon>
        <taxon>Spermatophyta</taxon>
        <taxon>Magnoliopsida</taxon>
        <taxon>eudicotyledons</taxon>
        <taxon>Gunneridae</taxon>
        <taxon>Pentapetalae</taxon>
        <taxon>asterids</taxon>
        <taxon>campanulids</taxon>
        <taxon>Asterales</taxon>
        <taxon>Asteraceae</taxon>
        <taxon>Asteroideae</taxon>
        <taxon>Heliantheae alliance</taxon>
        <taxon>Heliantheae</taxon>
        <taxon>Helianthus</taxon>
    </lineage>
</organism>
<dbReference type="EMBL" id="CM007903">
    <property type="protein sequence ID" value="OTF98627.1"/>
    <property type="molecule type" value="Genomic_DNA"/>
</dbReference>
<name>A0A251SIH0_HELAN</name>
<sequence length="129" mass="14878">MFLTLSHLQNISSFNLVGEHLQSREYQTYPSFKEAATLSLSLTVEPSPDIETHRGRHRKPLFHPYVSPVLQTNPPKRSRRAGRSEKTIRTCGLSVITISFVLLEFLQSLLVRYYKELLYATTVFKMFAC</sequence>
<evidence type="ECO:0000313" key="2">
    <source>
        <dbReference type="Proteomes" id="UP000215914"/>
    </source>
</evidence>
<accession>A0A251SIH0</accession>
<evidence type="ECO:0000313" key="1">
    <source>
        <dbReference type="EMBL" id="OTF98627.1"/>
    </source>
</evidence>
<dbReference type="InParanoid" id="A0A251SIH0"/>
<dbReference type="Proteomes" id="UP000215914">
    <property type="component" value="Chromosome 14"/>
</dbReference>